<dbReference type="OrthoDB" id="6434494at2759"/>
<gene>
    <name evidence="1" type="ORF">AVEN_272245_1</name>
</gene>
<keyword evidence="2" id="KW-1185">Reference proteome</keyword>
<organism evidence="1 2">
    <name type="scientific">Araneus ventricosus</name>
    <name type="common">Orbweaver spider</name>
    <name type="synonym">Epeira ventricosa</name>
    <dbReference type="NCBI Taxonomy" id="182803"/>
    <lineage>
        <taxon>Eukaryota</taxon>
        <taxon>Metazoa</taxon>
        <taxon>Ecdysozoa</taxon>
        <taxon>Arthropoda</taxon>
        <taxon>Chelicerata</taxon>
        <taxon>Arachnida</taxon>
        <taxon>Araneae</taxon>
        <taxon>Araneomorphae</taxon>
        <taxon>Entelegynae</taxon>
        <taxon>Araneoidea</taxon>
        <taxon>Araneidae</taxon>
        <taxon>Araneus</taxon>
    </lineage>
</organism>
<dbReference type="EMBL" id="BGPR01109061">
    <property type="protein sequence ID" value="GBM84704.1"/>
    <property type="molecule type" value="Genomic_DNA"/>
</dbReference>
<comment type="caution">
    <text evidence="1">The sequence shown here is derived from an EMBL/GenBank/DDBJ whole genome shotgun (WGS) entry which is preliminary data.</text>
</comment>
<evidence type="ECO:0000313" key="2">
    <source>
        <dbReference type="Proteomes" id="UP000499080"/>
    </source>
</evidence>
<reference evidence="1 2" key="1">
    <citation type="journal article" date="2019" name="Sci. Rep.">
        <title>Orb-weaving spider Araneus ventricosus genome elucidates the spidroin gene catalogue.</title>
        <authorList>
            <person name="Kono N."/>
            <person name="Nakamura H."/>
            <person name="Ohtoshi R."/>
            <person name="Moran D.A.P."/>
            <person name="Shinohara A."/>
            <person name="Yoshida Y."/>
            <person name="Fujiwara M."/>
            <person name="Mori M."/>
            <person name="Tomita M."/>
            <person name="Arakawa K."/>
        </authorList>
    </citation>
    <scope>NUCLEOTIDE SEQUENCE [LARGE SCALE GENOMIC DNA]</scope>
</reference>
<dbReference type="AlphaFoldDB" id="A0A4Y2J472"/>
<dbReference type="Proteomes" id="UP000499080">
    <property type="component" value="Unassembled WGS sequence"/>
</dbReference>
<protein>
    <submittedName>
        <fullName evidence="1">Uncharacterized protein</fullName>
    </submittedName>
</protein>
<sequence length="121" mass="13655">METGGYLKYLLEITLPQTDGMDLTIEFFTKEIGNGNYTPVLAVFNVEILEKPDGVSFSRGDQPHIEMLLSDEIMTAVKINFSSWFQAVSSLDMSDSLEESFSGREGNEFEVFLKRTVFLIP</sequence>
<evidence type="ECO:0000313" key="1">
    <source>
        <dbReference type="EMBL" id="GBM84704.1"/>
    </source>
</evidence>
<proteinExistence type="predicted"/>
<accession>A0A4Y2J472</accession>
<name>A0A4Y2J472_ARAVE</name>